<reference evidence="4" key="1">
    <citation type="submission" date="2025-08" db="UniProtKB">
        <authorList>
            <consortium name="RefSeq"/>
        </authorList>
    </citation>
    <scope>IDENTIFICATION</scope>
</reference>
<feature type="region of interest" description="Disordered" evidence="1">
    <location>
        <begin position="213"/>
        <end position="266"/>
    </location>
</feature>
<organism evidence="3 4">
    <name type="scientific">Diaphorina citri</name>
    <name type="common">Asian citrus psyllid</name>
    <dbReference type="NCBI Taxonomy" id="121845"/>
    <lineage>
        <taxon>Eukaryota</taxon>
        <taxon>Metazoa</taxon>
        <taxon>Ecdysozoa</taxon>
        <taxon>Arthropoda</taxon>
        <taxon>Hexapoda</taxon>
        <taxon>Insecta</taxon>
        <taxon>Pterygota</taxon>
        <taxon>Neoptera</taxon>
        <taxon>Paraneoptera</taxon>
        <taxon>Hemiptera</taxon>
        <taxon>Sternorrhyncha</taxon>
        <taxon>Psylloidea</taxon>
        <taxon>Psyllidae</taxon>
        <taxon>Diaphorininae</taxon>
        <taxon>Diaphorina</taxon>
    </lineage>
</organism>
<dbReference type="InterPro" id="IPR003124">
    <property type="entry name" value="WH2_dom"/>
</dbReference>
<evidence type="ECO:0000259" key="2">
    <source>
        <dbReference type="PROSITE" id="PS51082"/>
    </source>
</evidence>
<feature type="compositionally biased region" description="Basic and acidic residues" evidence="1">
    <location>
        <begin position="973"/>
        <end position="983"/>
    </location>
</feature>
<feature type="compositionally biased region" description="Basic and acidic residues" evidence="1">
    <location>
        <begin position="820"/>
        <end position="830"/>
    </location>
</feature>
<dbReference type="GO" id="GO:0016301">
    <property type="term" value="F:kinase activity"/>
    <property type="evidence" value="ECO:0007669"/>
    <property type="project" value="UniProtKB-KW"/>
</dbReference>
<dbReference type="InterPro" id="IPR029071">
    <property type="entry name" value="Ubiquitin-like_domsf"/>
</dbReference>
<evidence type="ECO:0000313" key="4">
    <source>
        <dbReference type="RefSeq" id="XP_026677342.1"/>
    </source>
</evidence>
<dbReference type="PaxDb" id="121845-A0A3Q0IM99"/>
<feature type="region of interest" description="Disordered" evidence="1">
    <location>
        <begin position="471"/>
        <end position="504"/>
    </location>
</feature>
<feature type="compositionally biased region" description="Basic and acidic residues" evidence="1">
    <location>
        <begin position="997"/>
        <end position="1021"/>
    </location>
</feature>
<sequence>MLKMPPPIAVTEDTPPDMLSGSMDLCVVLPNNHSVRLNVERSTPMLDLLVQVTTAHKMSPGSHYLQVYDENGLPLPYKPSTPIGTLDAVTIHVVPKTGGSLQSMVAKRHHIKPFEKTFRLQVNLPHNQLYVMRTNGNTKLADILNQICQTKNLDPSKYSLRHPVNTDKVLCLSQTIADHNLQQLALVPKSDRPLGVSTVDIIGLKSSLDRCDESLSSGSLGGRSLSPTRSDASTESPPLASVMPPPRPGRKRRPAPKPPQLQSQTVSVQLSKNKLVYFECPHNQNNSTNVMMNIVKITLVPKSDRPLGVSTVDIIGLKSSLDRCDESLSSGSLGGRSLSPTRSDASTESPPLASVMPPPRPGRKRRPAPKPPQLQSQTSVSSSNSDSHYLISHSRNSSDSSGYHEASLLSESPESNSLPDSLPRRSKLSHHSSNTNLPAKFKMSQSCSNLNSASTGLSLYKKSNISSSSVSLSSAAEQRHNLPDSLPRRSKLSHHSSNTNLPAKFKMSQSCSNLNSASTGLSLYKKSNISSSSVSLSSAAVRKKKPAPLPPSSHTKMSALPEEKTQTLKSNKVMSFDMEEEMKQKSATLPSSFPSPPVHRRDVELPPSSSPTPPTECCSSIPFSKVPQPKPRTKLFNADCEIPKVKRRAPSPPKRMKLDSLSHDTKDVETSEPNQSLEETKDPSLACEPGNNAQESFSTEFKLDDEIDRIFHNATKDYETPSLTYTEVNEEPESLQWEYKLPDPPTAFRDMNNSSPTLTEFDTVTISNLTEIVSKNPLENNLVIHTETSNGICVNDEISPKPKKFANEMIVSVTIENDYKKYKPDDEGSDSKQNSMGNDSGLELDDASSKIYENNNQKNEVQNRFNDGLETIPRRETNNNHIYSRLKQVNGLDMVDDGAREECCVSNRQYQQTKDNNSNEKLQEKYSEQNSQIIPQEAKMINDYDNADFRKPLSCKESSLESASEEVNVGSKKHSDVRNETNNEPKSNPIVSTVNKNNKERGCKDIINKRDEDKKESKVTDTKSAVINELSSFINESKVGVRELATLINDKNSRTAKPKSSGNPTSSLINFKISTYENIKRPISIYCDDSVVVASKPKDEKPKTNIPKINRHNSLSQYDRPDMSSAMKRSSSYISLLSNPVKFNLQKFDKFFSSSCENLEAPSNLRRTSSELSIDKENNSIIKLKESRKEVLWKRSAQNMSELQSLQVLKTILPRLSVAEETGLEKENIIEPIESEPEPKKEEAIPKEESKAPKQEKDVTRRYSYQGTPDVNFATWNERPKVKVNIKTDKDYKIGSKFESKLKTNALVNNFKPSVNNNFNHVNDVVNGVPPSPINGVQTPVEKKDFAEKIENRNISMRLVSRTNSYKRPVSTDLSPHAPIVRAVELKKPLAYINGNVTTAPKVTRPMSCYLFGENVDCYKTNNHVTTRDMLLESIRSFGKNSLKKVN</sequence>
<feature type="compositionally biased region" description="Low complexity" evidence="1">
    <location>
        <begin position="373"/>
        <end position="387"/>
    </location>
</feature>
<keyword evidence="3" id="KW-1185">Reference proteome</keyword>
<feature type="region of interest" description="Disordered" evidence="1">
    <location>
        <begin position="1227"/>
        <end position="1264"/>
    </location>
</feature>
<feature type="compositionally biased region" description="Low complexity" evidence="1">
    <location>
        <begin position="405"/>
        <end position="421"/>
    </location>
</feature>
<feature type="compositionally biased region" description="Polar residues" evidence="1">
    <location>
        <begin position="340"/>
        <end position="349"/>
    </location>
</feature>
<feature type="compositionally biased region" description="Low complexity" evidence="1">
    <location>
        <begin position="214"/>
        <end position="226"/>
    </location>
</feature>
<feature type="compositionally biased region" description="Basic and acidic residues" evidence="1">
    <location>
        <begin position="1237"/>
        <end position="1261"/>
    </location>
</feature>
<feature type="compositionally biased region" description="Polar residues" evidence="1">
    <location>
        <begin position="495"/>
        <end position="504"/>
    </location>
</feature>
<dbReference type="GeneID" id="103506496"/>
<feature type="region of interest" description="Disordered" evidence="1">
    <location>
        <begin position="1098"/>
        <end position="1122"/>
    </location>
</feature>
<dbReference type="GO" id="GO:0003785">
    <property type="term" value="F:actin monomer binding"/>
    <property type="evidence" value="ECO:0007669"/>
    <property type="project" value="InterPro"/>
</dbReference>
<keyword evidence="4" id="KW-0808">Transferase</keyword>
<feature type="region of interest" description="Disordered" evidence="1">
    <location>
        <begin position="956"/>
        <end position="1022"/>
    </location>
</feature>
<dbReference type="PROSITE" id="PS51082">
    <property type="entry name" value="WH2"/>
    <property type="match status" value="1"/>
</dbReference>
<feature type="compositionally biased region" description="Polar residues" evidence="1">
    <location>
        <begin position="431"/>
        <end position="440"/>
    </location>
</feature>
<dbReference type="Proteomes" id="UP000079169">
    <property type="component" value="Unplaced"/>
</dbReference>
<dbReference type="STRING" id="121845.A0A3Q0IM99"/>
<gene>
    <name evidence="4" type="primary">LOC103506496</name>
</gene>
<feature type="compositionally biased region" description="Polar residues" evidence="1">
    <location>
        <begin position="851"/>
        <end position="865"/>
    </location>
</feature>
<feature type="compositionally biased region" description="Polar residues" evidence="1">
    <location>
        <begin position="984"/>
        <end position="996"/>
    </location>
</feature>
<dbReference type="KEGG" id="dci:103506496"/>
<proteinExistence type="predicted"/>
<feature type="compositionally biased region" description="Polar residues" evidence="1">
    <location>
        <begin position="227"/>
        <end position="236"/>
    </location>
</feature>
<feature type="compositionally biased region" description="Basic and acidic residues" evidence="1">
    <location>
        <begin position="656"/>
        <end position="669"/>
    </location>
</feature>
<keyword evidence="4" id="KW-0418">Kinase</keyword>
<feature type="region of interest" description="Disordered" evidence="1">
    <location>
        <begin position="324"/>
        <end position="440"/>
    </location>
</feature>
<feature type="region of interest" description="Disordered" evidence="1">
    <location>
        <begin position="534"/>
        <end position="698"/>
    </location>
</feature>
<dbReference type="SUPFAM" id="SSF54236">
    <property type="entry name" value="Ubiquitin-like"/>
    <property type="match status" value="1"/>
</dbReference>
<name>A0A3Q0IM99_DIACI</name>
<dbReference type="InterPro" id="IPR039895">
    <property type="entry name" value="COBL-like"/>
</dbReference>
<feature type="region of interest" description="Disordered" evidence="1">
    <location>
        <begin position="820"/>
        <end position="873"/>
    </location>
</feature>
<dbReference type="RefSeq" id="XP_026677342.1">
    <property type="nucleotide sequence ID" value="XM_026821541.1"/>
</dbReference>
<feature type="compositionally biased region" description="Low complexity" evidence="1">
    <location>
        <begin position="327"/>
        <end position="339"/>
    </location>
</feature>
<feature type="domain" description="WH2" evidence="2">
    <location>
        <begin position="1427"/>
        <end position="1446"/>
    </location>
</feature>
<dbReference type="PANTHER" id="PTHR21557">
    <property type="entry name" value="CORDON-BLEU"/>
    <property type="match status" value="1"/>
</dbReference>
<evidence type="ECO:0000313" key="3">
    <source>
        <dbReference type="Proteomes" id="UP000079169"/>
    </source>
</evidence>
<dbReference type="PANTHER" id="PTHR21557:SF2">
    <property type="entry name" value="CORDON-BLEU PROTEIN-LIKE 1"/>
    <property type="match status" value="1"/>
</dbReference>
<evidence type="ECO:0000256" key="1">
    <source>
        <dbReference type="SAM" id="MobiDB-lite"/>
    </source>
</evidence>
<dbReference type="Gene3D" id="3.10.20.90">
    <property type="entry name" value="Phosphatidylinositol 3-kinase Catalytic Subunit, Chain A, domain 1"/>
    <property type="match status" value="1"/>
</dbReference>
<accession>A0A3Q0IM99</accession>
<protein>
    <submittedName>
        <fullName evidence="4">Probable serine/threonine-protein kinase DDB_G0282963</fullName>
    </submittedName>
</protein>